<name>A0A0U1L5G7_9FIRM</name>
<evidence type="ECO:0000313" key="2">
    <source>
        <dbReference type="Proteomes" id="UP000049855"/>
    </source>
</evidence>
<reference evidence="2" key="1">
    <citation type="submission" date="2015-03" db="EMBL/GenBank/DDBJ databases">
        <authorList>
            <person name="Nijsse Bart"/>
        </authorList>
    </citation>
    <scope>NUCLEOTIDE SEQUENCE [LARGE SCALE GENOMIC DNA]</scope>
</reference>
<dbReference type="AlphaFoldDB" id="A0A0U1L5G7"/>
<keyword evidence="2" id="KW-1185">Reference proteome</keyword>
<evidence type="ECO:0000313" key="1">
    <source>
        <dbReference type="EMBL" id="CQR74932.1"/>
    </source>
</evidence>
<sequence>MAGELNGYEEKNLQEDILKKINLNIMLFLNKDGTIEKSVRADMNDDHFPAFEEKLIDK</sequence>
<protein>
    <submittedName>
        <fullName evidence="1">Uncharacterized protein</fullName>
    </submittedName>
</protein>
<accession>A0A0U1L5G7</accession>
<dbReference type="EMBL" id="CTRP01000015">
    <property type="protein sequence ID" value="CQR74932.1"/>
    <property type="molecule type" value="Genomic_DNA"/>
</dbReference>
<organism evidence="1 2">
    <name type="scientific">Sporomusa ovata</name>
    <dbReference type="NCBI Taxonomy" id="2378"/>
    <lineage>
        <taxon>Bacteria</taxon>
        <taxon>Bacillati</taxon>
        <taxon>Bacillota</taxon>
        <taxon>Negativicutes</taxon>
        <taxon>Selenomonadales</taxon>
        <taxon>Sporomusaceae</taxon>
        <taxon>Sporomusa</taxon>
    </lineage>
</organism>
<dbReference type="Proteomes" id="UP000049855">
    <property type="component" value="Unassembled WGS sequence"/>
</dbReference>
<gene>
    <name evidence="1" type="ORF">SpAn4DRAFT_4289</name>
</gene>
<proteinExistence type="predicted"/>